<keyword evidence="1" id="KW-0802">TPR repeat</keyword>
<reference evidence="2" key="1">
    <citation type="journal article" date="2021" name="Mol. Ecol. Resour.">
        <title>Phylogenomic analyses of the genus Drosophila reveals genomic signals of climate adaptation.</title>
        <authorList>
            <person name="Li F."/>
            <person name="Rane R.V."/>
            <person name="Luria V."/>
            <person name="Xiong Z."/>
            <person name="Chen J."/>
            <person name="Li Z."/>
            <person name="Catullo R.A."/>
            <person name="Griffin P.C."/>
            <person name="Schiffer M."/>
            <person name="Pearce S."/>
            <person name="Lee S.F."/>
            <person name="McElroy K."/>
            <person name="Stocker A."/>
            <person name="Shirriffs J."/>
            <person name="Cockerell F."/>
            <person name="Coppin C."/>
            <person name="Sgro C.M."/>
            <person name="Karger A."/>
            <person name="Cain J.W."/>
            <person name="Weber J.A."/>
            <person name="Santpere G."/>
            <person name="Kirschner M.W."/>
            <person name="Hoffmann A.A."/>
            <person name="Oakeshott J.G."/>
            <person name="Zhang G."/>
        </authorList>
    </citation>
    <scope>NUCLEOTIDE SEQUENCE</scope>
    <source>
        <strain evidence="2">BGI-SZ-2011g</strain>
    </source>
</reference>
<evidence type="ECO:0000256" key="1">
    <source>
        <dbReference type="PROSITE-ProRule" id="PRU00339"/>
    </source>
</evidence>
<dbReference type="InterPro" id="IPR019734">
    <property type="entry name" value="TPR_rpt"/>
</dbReference>
<dbReference type="PROSITE" id="PS50005">
    <property type="entry name" value="TPR"/>
    <property type="match status" value="1"/>
</dbReference>
<keyword evidence="3" id="KW-1185">Reference proteome</keyword>
<dbReference type="AlphaFoldDB" id="A0AAD4K1D3"/>
<organism evidence="2 3">
    <name type="scientific">Drosophila rubida</name>
    <dbReference type="NCBI Taxonomy" id="30044"/>
    <lineage>
        <taxon>Eukaryota</taxon>
        <taxon>Metazoa</taxon>
        <taxon>Ecdysozoa</taxon>
        <taxon>Arthropoda</taxon>
        <taxon>Hexapoda</taxon>
        <taxon>Insecta</taxon>
        <taxon>Pterygota</taxon>
        <taxon>Neoptera</taxon>
        <taxon>Endopterygota</taxon>
        <taxon>Diptera</taxon>
        <taxon>Brachycera</taxon>
        <taxon>Muscomorpha</taxon>
        <taxon>Ephydroidea</taxon>
        <taxon>Drosophilidae</taxon>
        <taxon>Drosophila</taxon>
    </lineage>
</organism>
<dbReference type="SUPFAM" id="SSF48452">
    <property type="entry name" value="TPR-like"/>
    <property type="match status" value="1"/>
</dbReference>
<dbReference type="InterPro" id="IPR011990">
    <property type="entry name" value="TPR-like_helical_dom_sf"/>
</dbReference>
<dbReference type="Gene3D" id="1.25.40.10">
    <property type="entry name" value="Tetratricopeptide repeat domain"/>
    <property type="match status" value="1"/>
</dbReference>
<proteinExistence type="predicted"/>
<evidence type="ECO:0000313" key="3">
    <source>
        <dbReference type="Proteomes" id="UP001200034"/>
    </source>
</evidence>
<name>A0AAD4K1D3_9MUSC</name>
<dbReference type="Proteomes" id="UP001200034">
    <property type="component" value="Unassembled WGS sequence"/>
</dbReference>
<dbReference type="PANTHER" id="PTHR21391:SF0">
    <property type="entry name" value="AT04489P-RELATED"/>
    <property type="match status" value="1"/>
</dbReference>
<comment type="caution">
    <text evidence="2">The sequence shown here is derived from an EMBL/GenBank/DDBJ whole genome shotgun (WGS) entry which is preliminary data.</text>
</comment>
<protein>
    <submittedName>
        <fullName evidence="2">Uncharacterized protein</fullName>
    </submittedName>
</protein>
<dbReference type="EMBL" id="JAJJHW010002585">
    <property type="protein sequence ID" value="KAH8371793.1"/>
    <property type="molecule type" value="Genomic_DNA"/>
</dbReference>
<sequence length="566" mass="67160">ETMARFQGTLVPKSGIETALQPWEKIQWRPEIEKGIYKDWAKFYSRRGRENHALRYYDKAYDLVPEDVMILYYRSQSSRRIGQNQTALENCVKAREYVRSSSMPESYPINLETVDALYELNQFENAKAEGHNSTKLFASNKSQAFLDRLLVIDENIRDCCGDGLTPFLLKNHKIIEHVKKLEADKMKVDDRQLWKILSESGKCDVLSVPEIQEERLSPREIARRNRAFDICNQYYINKSWKDVVFLKELRKNPNVLMKQFNNSKELEILTIHQYRIINKFVKMIHARSPMYYMRYTKHSNKVLSDRFKEAQLSRIQYQTRRNMVSVLRTIKRLRNENNISVNKIQRMQQFVKKFSNYFQKLSMYVEEVMGEYVVLKTYRIMPWKFEFINEVYNTLALALAEQYYVQSNFKFNDKKAVFNLLHIDIDKTKDIPQFVFGDRSTHQDTDAVDPANMKSRKHISNFETRLVFAKYSIEKCYILHQISSIHLEYNRYAECNFNARKAIEESINCNSLIWRFLSTILIIKANASLNKIERAKDGLRLAHSIAMELNSYFLLEFVEMCIACYE</sequence>
<feature type="repeat" description="TPR" evidence="1">
    <location>
        <begin position="34"/>
        <end position="67"/>
    </location>
</feature>
<evidence type="ECO:0000313" key="2">
    <source>
        <dbReference type="EMBL" id="KAH8371793.1"/>
    </source>
</evidence>
<accession>A0AAD4K1D3</accession>
<gene>
    <name evidence="2" type="ORF">KR093_008843</name>
</gene>
<feature type="non-terminal residue" evidence="2">
    <location>
        <position position="1"/>
    </location>
</feature>
<feature type="non-terminal residue" evidence="2">
    <location>
        <position position="566"/>
    </location>
</feature>
<dbReference type="PANTHER" id="PTHR21391">
    <property type="entry name" value="AT04489P-RELATED"/>
    <property type="match status" value="1"/>
</dbReference>